<comment type="caution">
    <text evidence="2">The sequence shown here is derived from an EMBL/GenBank/DDBJ whole genome shotgun (WGS) entry which is preliminary data.</text>
</comment>
<dbReference type="AlphaFoldDB" id="A0A1B7XH30"/>
<dbReference type="EMBL" id="JXMS01000006">
    <property type="protein sequence ID" value="OBQ54832.1"/>
    <property type="molecule type" value="Genomic_DNA"/>
</dbReference>
<reference evidence="2 3" key="1">
    <citation type="submission" date="2015-01" db="EMBL/GenBank/DDBJ databases">
        <title>Desulfovibrio sp. JC271 draft genome sequence.</title>
        <authorList>
            <person name="Shivani Y."/>
            <person name="Subhash Y."/>
            <person name="Sasikala C."/>
            <person name="Ramana C.V."/>
        </authorList>
    </citation>
    <scope>NUCLEOTIDE SEQUENCE [LARGE SCALE GENOMIC DNA]</scope>
    <source>
        <strain evidence="2 3">JC271</strain>
    </source>
</reference>
<feature type="signal peptide" evidence="1">
    <location>
        <begin position="1"/>
        <end position="25"/>
    </location>
</feature>
<dbReference type="OrthoDB" id="1679673at2"/>
<gene>
    <name evidence="2" type="ORF">SP90_04930</name>
</gene>
<dbReference type="InterPro" id="IPR010412">
    <property type="entry name" value="DUF1007"/>
</dbReference>
<keyword evidence="1" id="KW-0732">Signal</keyword>
<dbReference type="Proteomes" id="UP000091979">
    <property type="component" value="Unassembled WGS sequence"/>
</dbReference>
<proteinExistence type="predicted"/>
<evidence type="ECO:0000256" key="1">
    <source>
        <dbReference type="SAM" id="SignalP"/>
    </source>
</evidence>
<evidence type="ECO:0000313" key="2">
    <source>
        <dbReference type="EMBL" id="OBQ54832.1"/>
    </source>
</evidence>
<dbReference type="PATRIC" id="fig|1560234.3.peg.2947"/>
<dbReference type="Pfam" id="PF06226">
    <property type="entry name" value="DUF1007"/>
    <property type="match status" value="1"/>
</dbReference>
<name>A0A1B7XH30_9BACT</name>
<evidence type="ECO:0008006" key="4">
    <source>
        <dbReference type="Google" id="ProtNLM"/>
    </source>
</evidence>
<dbReference type="RefSeq" id="WP_066853194.1">
    <property type="nucleotide sequence ID" value="NZ_JXMS01000006.1"/>
</dbReference>
<sequence length="195" mass="21838">MKTVRYLFLLAAFCTACIVPQTAKAHPHVFVDSSLKLNFTNNTLTSIDVVWTFDEMSSDMFLIDLDTNADGALTTAEWVKQRPDIEGYLGEQSFFVHVTCNGKRITLEKIKNFTATFSGGILKYAMTLPVNIAKKTDRQKVQIAIFDPSYYTDFYTALEAVSVSGKKNMPLSIDDAPELAFYQGQIIPTAVTFEF</sequence>
<keyword evidence="3" id="KW-1185">Reference proteome</keyword>
<protein>
    <recommendedName>
        <fullName evidence="4">ABC transporter substrate-binding protein</fullName>
    </recommendedName>
</protein>
<organism evidence="2 3">
    <name type="scientific">Halodesulfovibrio spirochaetisodalis</name>
    <dbReference type="NCBI Taxonomy" id="1560234"/>
    <lineage>
        <taxon>Bacteria</taxon>
        <taxon>Pseudomonadati</taxon>
        <taxon>Thermodesulfobacteriota</taxon>
        <taxon>Desulfovibrionia</taxon>
        <taxon>Desulfovibrionales</taxon>
        <taxon>Desulfovibrionaceae</taxon>
        <taxon>Halodesulfovibrio</taxon>
    </lineage>
</organism>
<feature type="chain" id="PRO_5008600638" description="ABC transporter substrate-binding protein" evidence="1">
    <location>
        <begin position="26"/>
        <end position="195"/>
    </location>
</feature>
<accession>A0A1B7XH30</accession>
<dbReference type="STRING" id="1560234.SP90_04930"/>
<evidence type="ECO:0000313" key="3">
    <source>
        <dbReference type="Proteomes" id="UP000091979"/>
    </source>
</evidence>